<evidence type="ECO:0000313" key="11">
    <source>
        <dbReference type="EMBL" id="UPV77025.1"/>
    </source>
</evidence>
<keyword evidence="12" id="KW-1185">Reference proteome</keyword>
<comment type="catalytic activity">
    <reaction evidence="8">
        <text>arsenic triglutathione + 3 [thioredoxin]-dithiol + 3 S-adenosyl-L-methionine = trimethylarsine + 3 [thioredoxin]-disulfide + 3 glutathione + 3 S-adenosyl-L-homocysteine + 3 H(+)</text>
        <dbReference type="Rhea" id="RHEA:69432"/>
        <dbReference type="Rhea" id="RHEA-COMP:10698"/>
        <dbReference type="Rhea" id="RHEA-COMP:10700"/>
        <dbReference type="ChEBI" id="CHEBI:15378"/>
        <dbReference type="ChEBI" id="CHEBI:27130"/>
        <dbReference type="ChEBI" id="CHEBI:29950"/>
        <dbReference type="ChEBI" id="CHEBI:50058"/>
        <dbReference type="ChEBI" id="CHEBI:57856"/>
        <dbReference type="ChEBI" id="CHEBI:57925"/>
        <dbReference type="ChEBI" id="CHEBI:59789"/>
        <dbReference type="ChEBI" id="CHEBI:183640"/>
        <dbReference type="EC" id="2.1.1.137"/>
    </reaction>
</comment>
<dbReference type="InterPro" id="IPR025714">
    <property type="entry name" value="Methyltranfer_dom"/>
</dbReference>
<organism evidence="11 12">
    <name type="scientific">Halorussus limi</name>
    <dbReference type="NCBI Taxonomy" id="2938695"/>
    <lineage>
        <taxon>Archaea</taxon>
        <taxon>Methanobacteriati</taxon>
        <taxon>Methanobacteriota</taxon>
        <taxon>Stenosarchaea group</taxon>
        <taxon>Halobacteria</taxon>
        <taxon>Halobacteriales</taxon>
        <taxon>Haladaptataceae</taxon>
        <taxon>Halorussus</taxon>
    </lineage>
</organism>
<reference evidence="11 12" key="1">
    <citation type="submission" date="2022-04" db="EMBL/GenBank/DDBJ databases">
        <title>Diverse halophilic archaea isolated from saline environments.</title>
        <authorList>
            <person name="Cui H.-L."/>
        </authorList>
    </citation>
    <scope>NUCLEOTIDE SEQUENCE [LARGE SCALE GENOMIC DNA]</scope>
    <source>
        <strain evidence="11 12">XZYJT49</strain>
        <plasmid evidence="11 12">unnamed3</plasmid>
    </source>
</reference>
<evidence type="ECO:0000313" key="12">
    <source>
        <dbReference type="Proteomes" id="UP000830729"/>
    </source>
</evidence>
<dbReference type="AlphaFoldDB" id="A0A8U0I0Y1"/>
<proteinExistence type="inferred from homology"/>
<dbReference type="InterPro" id="IPR026669">
    <property type="entry name" value="Arsenite_MeTrfase-like"/>
</dbReference>
<dbReference type="PANTHER" id="PTHR43675">
    <property type="entry name" value="ARSENITE METHYLTRANSFERASE"/>
    <property type="match status" value="1"/>
</dbReference>
<dbReference type="InterPro" id="IPR029063">
    <property type="entry name" value="SAM-dependent_MTases_sf"/>
</dbReference>
<evidence type="ECO:0000256" key="6">
    <source>
        <dbReference type="ARBA" id="ARBA00047941"/>
    </source>
</evidence>
<keyword evidence="11" id="KW-0614">Plasmid</keyword>
<dbReference type="SUPFAM" id="SSF53335">
    <property type="entry name" value="S-adenosyl-L-methionine-dependent methyltransferases"/>
    <property type="match status" value="1"/>
</dbReference>
<dbReference type="KEGG" id="halx:M0R89_21645"/>
<name>A0A8U0I0Y1_9EURY</name>
<accession>A0A8U0I0Y1</accession>
<comment type="similarity">
    <text evidence="3">Belongs to the methyltransferase superfamily. Arsenite methyltransferase family.</text>
</comment>
<dbReference type="Proteomes" id="UP000830729">
    <property type="component" value="Plasmid unnamed3"/>
</dbReference>
<evidence type="ECO:0000256" key="1">
    <source>
        <dbReference type="ARBA" id="ARBA00022679"/>
    </source>
</evidence>
<dbReference type="PANTHER" id="PTHR43675:SF8">
    <property type="entry name" value="ARSENITE METHYLTRANSFERASE"/>
    <property type="match status" value="1"/>
</dbReference>
<dbReference type="GeneID" id="72187862"/>
<evidence type="ECO:0000256" key="5">
    <source>
        <dbReference type="ARBA" id="ARBA00034545"/>
    </source>
</evidence>
<evidence type="ECO:0000256" key="3">
    <source>
        <dbReference type="ARBA" id="ARBA00034487"/>
    </source>
</evidence>
<evidence type="ECO:0000256" key="4">
    <source>
        <dbReference type="ARBA" id="ARBA00034521"/>
    </source>
</evidence>
<feature type="domain" description="Methyltransferase" evidence="10">
    <location>
        <begin position="93"/>
        <end position="238"/>
    </location>
</feature>
<keyword evidence="2" id="KW-0949">S-adenosyl-L-methionine</keyword>
<sequence>MSNDTETATGDPDPEETRQMVRERYGTIASDDQDCCGDVGIDVTDDGGCCDGDTDATGSERLGYDADDVASVADGADLGLGCGNPKAFAEMTPGEIVLDLGSGAGFDCFLAAQEVDPDGHVIGVDMTPEMVSKARENVTKNDADNVEFRLGEISHLPVADATVDVVISNCVVNLAPEKQRVFDDAYRVLKPGGRLAISDVVQTVPFPDDVKMDPDSLTGCVAGASTVDALGAMLDSAGFEAIEIEPKDESTEFISDWDANRDLGDYLVSATIEARRPPRDV</sequence>
<geneLocation type="plasmid" evidence="11 12">
    <name>unnamed3</name>
</geneLocation>
<keyword evidence="11" id="KW-0489">Methyltransferase</keyword>
<dbReference type="NCBIfam" id="NF008823">
    <property type="entry name" value="PRK11873.1"/>
    <property type="match status" value="1"/>
</dbReference>
<dbReference type="Pfam" id="PF13847">
    <property type="entry name" value="Methyltransf_31"/>
    <property type="match status" value="1"/>
</dbReference>
<evidence type="ECO:0000256" key="8">
    <source>
        <dbReference type="ARBA" id="ARBA00048428"/>
    </source>
</evidence>
<evidence type="ECO:0000256" key="2">
    <source>
        <dbReference type="ARBA" id="ARBA00022691"/>
    </source>
</evidence>
<protein>
    <recommendedName>
        <fullName evidence="5">Arsenite methyltransferase</fullName>
        <ecNumber evidence="4">2.1.1.137</ecNumber>
    </recommendedName>
</protein>
<feature type="region of interest" description="Disordered" evidence="9">
    <location>
        <begin position="1"/>
        <end position="25"/>
    </location>
</feature>
<dbReference type="GO" id="GO:0030791">
    <property type="term" value="F:arsenite methyltransferase activity"/>
    <property type="evidence" value="ECO:0007669"/>
    <property type="project" value="UniProtKB-EC"/>
</dbReference>
<dbReference type="CDD" id="cd02440">
    <property type="entry name" value="AdoMet_MTases"/>
    <property type="match status" value="1"/>
</dbReference>
<keyword evidence="1" id="KW-0808">Transferase</keyword>
<dbReference type="GO" id="GO:0032259">
    <property type="term" value="P:methylation"/>
    <property type="evidence" value="ECO:0007669"/>
    <property type="project" value="UniProtKB-KW"/>
</dbReference>
<comment type="catalytic activity">
    <reaction evidence="7">
        <text>arsenic triglutathione + 2 [thioredoxin]-dithiol + 2 S-adenosyl-L-methionine + H2O = dimethylarsinous acid + 2 [thioredoxin]-disulfide + 3 glutathione + 2 S-adenosyl-L-homocysteine + 2 H(+)</text>
        <dbReference type="Rhea" id="RHEA:69464"/>
        <dbReference type="Rhea" id="RHEA-COMP:10698"/>
        <dbReference type="Rhea" id="RHEA-COMP:10700"/>
        <dbReference type="ChEBI" id="CHEBI:15377"/>
        <dbReference type="ChEBI" id="CHEBI:15378"/>
        <dbReference type="ChEBI" id="CHEBI:23808"/>
        <dbReference type="ChEBI" id="CHEBI:29950"/>
        <dbReference type="ChEBI" id="CHEBI:50058"/>
        <dbReference type="ChEBI" id="CHEBI:57856"/>
        <dbReference type="ChEBI" id="CHEBI:57925"/>
        <dbReference type="ChEBI" id="CHEBI:59789"/>
        <dbReference type="ChEBI" id="CHEBI:183640"/>
        <dbReference type="EC" id="2.1.1.137"/>
    </reaction>
</comment>
<evidence type="ECO:0000256" key="7">
    <source>
        <dbReference type="ARBA" id="ARBA00047943"/>
    </source>
</evidence>
<dbReference type="Gene3D" id="3.40.50.150">
    <property type="entry name" value="Vaccinia Virus protein VP39"/>
    <property type="match status" value="1"/>
</dbReference>
<dbReference type="RefSeq" id="WP_248653051.1">
    <property type="nucleotide sequence ID" value="NZ_CP096662.1"/>
</dbReference>
<evidence type="ECO:0000259" key="10">
    <source>
        <dbReference type="Pfam" id="PF13847"/>
    </source>
</evidence>
<dbReference type="EC" id="2.1.1.137" evidence="4"/>
<feature type="compositionally biased region" description="Basic and acidic residues" evidence="9">
    <location>
        <begin position="15"/>
        <end position="25"/>
    </location>
</feature>
<dbReference type="EMBL" id="CP096662">
    <property type="protein sequence ID" value="UPV77025.1"/>
    <property type="molecule type" value="Genomic_DNA"/>
</dbReference>
<gene>
    <name evidence="11" type="ORF">M0R89_21645</name>
</gene>
<evidence type="ECO:0000256" key="9">
    <source>
        <dbReference type="SAM" id="MobiDB-lite"/>
    </source>
</evidence>
<comment type="catalytic activity">
    <reaction evidence="6">
        <text>arsenic triglutathione + [thioredoxin]-dithiol + S-adenosyl-L-methionine + 2 H2O = methylarsonous acid + [thioredoxin]-disulfide + 3 glutathione + S-adenosyl-L-homocysteine + H(+)</text>
        <dbReference type="Rhea" id="RHEA:69460"/>
        <dbReference type="Rhea" id="RHEA-COMP:10698"/>
        <dbReference type="Rhea" id="RHEA-COMP:10700"/>
        <dbReference type="ChEBI" id="CHEBI:15377"/>
        <dbReference type="ChEBI" id="CHEBI:15378"/>
        <dbReference type="ChEBI" id="CHEBI:17826"/>
        <dbReference type="ChEBI" id="CHEBI:29950"/>
        <dbReference type="ChEBI" id="CHEBI:50058"/>
        <dbReference type="ChEBI" id="CHEBI:57856"/>
        <dbReference type="ChEBI" id="CHEBI:57925"/>
        <dbReference type="ChEBI" id="CHEBI:59789"/>
        <dbReference type="ChEBI" id="CHEBI:183640"/>
        <dbReference type="EC" id="2.1.1.137"/>
    </reaction>
</comment>